<sequence length="118" mass="13239">MAQQHTTPTLSKSNFSDQRFAAGHESSPKNDISLLRIPQRTEGEEHGFSLTPCSDITLAELKIAGFTLRDSKFYPSTLAEVEKSILHHFKIGDLTDNFIVKDVSTPSRALFSFHRCPF</sequence>
<protein>
    <submittedName>
        <fullName evidence="2">Uncharacterized protein</fullName>
    </submittedName>
</protein>
<proteinExistence type="predicted"/>
<dbReference type="EMBL" id="KP795670">
    <property type="protein sequence ID" value="AKN39873.1"/>
    <property type="molecule type" value="Genomic_DNA"/>
</dbReference>
<dbReference type="AlphaFoldDB" id="A0A0H3ZU17"/>
<name>A0A0H3ZU17_9VIBR</name>
<evidence type="ECO:0000256" key="1">
    <source>
        <dbReference type="SAM" id="MobiDB-lite"/>
    </source>
</evidence>
<dbReference type="RefSeq" id="WP_102421257.1">
    <property type="nucleotide sequence ID" value="NZ_MDBG01000080.1"/>
</dbReference>
<evidence type="ECO:0000313" key="2">
    <source>
        <dbReference type="EMBL" id="AKN39873.1"/>
    </source>
</evidence>
<feature type="region of interest" description="Disordered" evidence="1">
    <location>
        <begin position="1"/>
        <end position="34"/>
    </location>
</feature>
<feature type="compositionally biased region" description="Polar residues" evidence="1">
    <location>
        <begin position="1"/>
        <end position="17"/>
    </location>
</feature>
<reference evidence="2" key="1">
    <citation type="journal article" date="2015" name="MBio">
        <title>Eco-Evolutionary Dynamics of Episomes among Ecologically Cohesive Bacterial Populations.</title>
        <authorList>
            <person name="Xue H."/>
            <person name="Cordero O.X."/>
            <person name="Camas F.M."/>
            <person name="Trimble W."/>
            <person name="Meyer F."/>
            <person name="Guglielmini J."/>
            <person name="Rocha E.P."/>
            <person name="Polz M.F."/>
        </authorList>
    </citation>
    <scope>NUCLEOTIDE SEQUENCE</scope>
    <source>
        <strain evidence="2">FF_59</strain>
    </source>
</reference>
<accession>A0A0H3ZU17</accession>
<organism evidence="2">
    <name type="scientific">Vibrio tasmaniensis</name>
    <dbReference type="NCBI Taxonomy" id="212663"/>
    <lineage>
        <taxon>Bacteria</taxon>
        <taxon>Pseudomonadati</taxon>
        <taxon>Pseudomonadota</taxon>
        <taxon>Gammaproteobacteria</taxon>
        <taxon>Vibrionales</taxon>
        <taxon>Vibrionaceae</taxon>
        <taxon>Vibrio</taxon>
    </lineage>
</organism>